<feature type="transmembrane region" description="Helical" evidence="1">
    <location>
        <begin position="69"/>
        <end position="89"/>
    </location>
</feature>
<accession>A0ABQ9Z8F2</accession>
<evidence type="ECO:0000256" key="1">
    <source>
        <dbReference type="SAM" id="Phobius"/>
    </source>
</evidence>
<reference evidence="2 3" key="1">
    <citation type="journal article" date="2023" name="Nucleic Acids Res.">
        <title>The hologenome of Daphnia magna reveals possible DNA methylation and microbiome-mediated evolution of the host genome.</title>
        <authorList>
            <person name="Chaturvedi A."/>
            <person name="Li X."/>
            <person name="Dhandapani V."/>
            <person name="Marshall H."/>
            <person name="Kissane S."/>
            <person name="Cuenca-Cambronero M."/>
            <person name="Asole G."/>
            <person name="Calvet F."/>
            <person name="Ruiz-Romero M."/>
            <person name="Marangio P."/>
            <person name="Guigo R."/>
            <person name="Rago D."/>
            <person name="Mirbahai L."/>
            <person name="Eastwood N."/>
            <person name="Colbourne J.K."/>
            <person name="Zhou J."/>
            <person name="Mallon E."/>
            <person name="Orsini L."/>
        </authorList>
    </citation>
    <scope>NUCLEOTIDE SEQUENCE [LARGE SCALE GENOMIC DNA]</scope>
    <source>
        <strain evidence="2">LRV0_1</strain>
    </source>
</reference>
<gene>
    <name evidence="2" type="ORF">OUZ56_018262</name>
</gene>
<dbReference type="Proteomes" id="UP001234178">
    <property type="component" value="Unassembled WGS sequence"/>
</dbReference>
<protein>
    <submittedName>
        <fullName evidence="2">Uncharacterized protein</fullName>
    </submittedName>
</protein>
<proteinExistence type="predicted"/>
<organism evidence="2 3">
    <name type="scientific">Daphnia magna</name>
    <dbReference type="NCBI Taxonomy" id="35525"/>
    <lineage>
        <taxon>Eukaryota</taxon>
        <taxon>Metazoa</taxon>
        <taxon>Ecdysozoa</taxon>
        <taxon>Arthropoda</taxon>
        <taxon>Crustacea</taxon>
        <taxon>Branchiopoda</taxon>
        <taxon>Diplostraca</taxon>
        <taxon>Cladocera</taxon>
        <taxon>Anomopoda</taxon>
        <taxon>Daphniidae</taxon>
        <taxon>Daphnia</taxon>
    </lineage>
</organism>
<evidence type="ECO:0000313" key="2">
    <source>
        <dbReference type="EMBL" id="KAK4009178.1"/>
    </source>
</evidence>
<keyword evidence="1" id="KW-0812">Transmembrane</keyword>
<dbReference type="EMBL" id="JAOYFB010000003">
    <property type="protein sequence ID" value="KAK4009178.1"/>
    <property type="molecule type" value="Genomic_DNA"/>
</dbReference>
<keyword evidence="1" id="KW-0472">Membrane</keyword>
<sequence>MLERLYLFIGWLFGIPQEGTLPLYYSPEPSAATVRSRSNTENYNEGRIRVGGTGITASEFNLEKSWKPFFLVALIATFTFIVVMTSILTPPKTCPACPCSDSNHSPAIQGILEQIQGVNKQKLSKAHRGSRTESGIQKRTFLTQASSNYCQNYYFGCKFDLPSLMHLLLQADQK</sequence>
<evidence type="ECO:0000313" key="3">
    <source>
        <dbReference type="Proteomes" id="UP001234178"/>
    </source>
</evidence>
<keyword evidence="3" id="KW-1185">Reference proteome</keyword>
<comment type="caution">
    <text evidence="2">The sequence shown here is derived from an EMBL/GenBank/DDBJ whole genome shotgun (WGS) entry which is preliminary data.</text>
</comment>
<name>A0ABQ9Z8F2_9CRUS</name>
<keyword evidence="1" id="KW-1133">Transmembrane helix</keyword>